<evidence type="ECO:0000313" key="2">
    <source>
        <dbReference type="Proteomes" id="UP000251960"/>
    </source>
</evidence>
<name>A0A3L6FTU9_MAIZE</name>
<protein>
    <submittedName>
        <fullName evidence="1">Uncharacterized protein</fullName>
    </submittedName>
</protein>
<organism evidence="1 2">
    <name type="scientific">Zea mays</name>
    <name type="common">Maize</name>
    <dbReference type="NCBI Taxonomy" id="4577"/>
    <lineage>
        <taxon>Eukaryota</taxon>
        <taxon>Viridiplantae</taxon>
        <taxon>Streptophyta</taxon>
        <taxon>Embryophyta</taxon>
        <taxon>Tracheophyta</taxon>
        <taxon>Spermatophyta</taxon>
        <taxon>Magnoliopsida</taxon>
        <taxon>Liliopsida</taxon>
        <taxon>Poales</taxon>
        <taxon>Poaceae</taxon>
        <taxon>PACMAD clade</taxon>
        <taxon>Panicoideae</taxon>
        <taxon>Andropogonodae</taxon>
        <taxon>Andropogoneae</taxon>
        <taxon>Tripsacinae</taxon>
        <taxon>Zea</taxon>
    </lineage>
</organism>
<dbReference type="AlphaFoldDB" id="A0A3L6FTU9"/>
<dbReference type="ExpressionAtlas" id="A0A3L6FTU9">
    <property type="expression patterns" value="baseline"/>
</dbReference>
<accession>A0A3L6FTU9</accession>
<dbReference type="Proteomes" id="UP000251960">
    <property type="component" value="Chromosome 2"/>
</dbReference>
<reference evidence="1 2" key="1">
    <citation type="journal article" date="2018" name="Nat. Genet.">
        <title>Extensive intraspecific gene order and gene structural variations between Mo17 and other maize genomes.</title>
        <authorList>
            <person name="Sun S."/>
            <person name="Zhou Y."/>
            <person name="Chen J."/>
            <person name="Shi J."/>
            <person name="Zhao H."/>
            <person name="Zhao H."/>
            <person name="Song W."/>
            <person name="Zhang M."/>
            <person name="Cui Y."/>
            <person name="Dong X."/>
            <person name="Liu H."/>
            <person name="Ma X."/>
            <person name="Jiao Y."/>
            <person name="Wang B."/>
            <person name="Wei X."/>
            <person name="Stein J.C."/>
            <person name="Glaubitz J.C."/>
            <person name="Lu F."/>
            <person name="Yu G."/>
            <person name="Liang C."/>
            <person name="Fengler K."/>
            <person name="Li B."/>
            <person name="Rafalski A."/>
            <person name="Schnable P.S."/>
            <person name="Ware D.H."/>
            <person name="Buckler E.S."/>
            <person name="Lai J."/>
        </authorList>
    </citation>
    <scope>NUCLEOTIDE SEQUENCE [LARGE SCALE GENOMIC DNA]</scope>
    <source>
        <strain evidence="2">cv. Missouri 17</strain>
        <tissue evidence="1">Seedling</tissue>
    </source>
</reference>
<proteinExistence type="predicted"/>
<sequence length="195" mass="21571">MASSSPQQHTEVGSSSNLAQFRNSGIISMNMGDIICNIYDHETVNAAAASVSPGPVDPSQACIVETDSQVMQVEEEHIEPLREQSGTQQPPSFGQCGKNGEPLEHMQILIDNLVGYDTIPTNSLVISPGHGYLYNFEMKELYGLSYRHETPEGPTRFGEGMLTPLDPNPLFTPNLSHLEHLLFLRFISNLHRFKC</sequence>
<comment type="caution">
    <text evidence="1">The sequence shown here is derived from an EMBL/GenBank/DDBJ whole genome shotgun (WGS) entry which is preliminary data.</text>
</comment>
<evidence type="ECO:0000313" key="1">
    <source>
        <dbReference type="EMBL" id="PWZ38196.1"/>
    </source>
</evidence>
<dbReference type="EMBL" id="NCVQ01000003">
    <property type="protein sequence ID" value="PWZ38196.1"/>
    <property type="molecule type" value="Genomic_DNA"/>
</dbReference>
<gene>
    <name evidence="1" type="ORF">Zm00014a_031273</name>
</gene>